<proteinExistence type="predicted"/>
<accession>A0ABP0N7R5</accession>
<dbReference type="EMBL" id="CAXAMN010021378">
    <property type="protein sequence ID" value="CAK9058952.1"/>
    <property type="molecule type" value="Genomic_DNA"/>
</dbReference>
<protein>
    <submittedName>
        <fullName evidence="1">Uncharacterized protein</fullName>
    </submittedName>
</protein>
<dbReference type="Proteomes" id="UP001642484">
    <property type="component" value="Unassembled WGS sequence"/>
</dbReference>
<comment type="caution">
    <text evidence="1">The sequence shown here is derived from an EMBL/GenBank/DDBJ whole genome shotgun (WGS) entry which is preliminary data.</text>
</comment>
<evidence type="ECO:0000313" key="2">
    <source>
        <dbReference type="Proteomes" id="UP001642484"/>
    </source>
</evidence>
<gene>
    <name evidence="1" type="ORF">CCMP2556_LOCUS29059</name>
</gene>
<name>A0ABP0N7R5_9DINO</name>
<keyword evidence="2" id="KW-1185">Reference proteome</keyword>
<sequence length="111" mass="12492">MFCVHHPFMSLWGSTSSKSTRGRYPHRWFQLRCLWKSEKTLNHTSSCRILQVSVSVYLVAGVGSAFARSVSVAQIISDPTFRVRELGGSQFGFQVTWQMVHCLKALGAVLD</sequence>
<evidence type="ECO:0000313" key="1">
    <source>
        <dbReference type="EMBL" id="CAK9058952.1"/>
    </source>
</evidence>
<organism evidence="1 2">
    <name type="scientific">Durusdinium trenchii</name>
    <dbReference type="NCBI Taxonomy" id="1381693"/>
    <lineage>
        <taxon>Eukaryota</taxon>
        <taxon>Sar</taxon>
        <taxon>Alveolata</taxon>
        <taxon>Dinophyceae</taxon>
        <taxon>Suessiales</taxon>
        <taxon>Symbiodiniaceae</taxon>
        <taxon>Durusdinium</taxon>
    </lineage>
</organism>
<reference evidence="1 2" key="1">
    <citation type="submission" date="2024-02" db="EMBL/GenBank/DDBJ databases">
        <authorList>
            <person name="Chen Y."/>
            <person name="Shah S."/>
            <person name="Dougan E. K."/>
            <person name="Thang M."/>
            <person name="Chan C."/>
        </authorList>
    </citation>
    <scope>NUCLEOTIDE SEQUENCE [LARGE SCALE GENOMIC DNA]</scope>
</reference>